<reference evidence="1" key="1">
    <citation type="submission" date="2023-11" db="EMBL/GenBank/DDBJ databases">
        <authorList>
            <person name="Poullet M."/>
        </authorList>
    </citation>
    <scope>NUCLEOTIDE SEQUENCE</scope>
    <source>
        <strain evidence="1">E1834</strain>
    </source>
</reference>
<evidence type="ECO:0000313" key="1">
    <source>
        <dbReference type="EMBL" id="CAK5098117.1"/>
    </source>
</evidence>
<dbReference type="EMBL" id="CAVMJV010000103">
    <property type="protein sequence ID" value="CAK5098117.1"/>
    <property type="molecule type" value="Genomic_DNA"/>
</dbReference>
<protein>
    <submittedName>
        <fullName evidence="1">Uncharacterized protein</fullName>
    </submittedName>
</protein>
<dbReference type="Proteomes" id="UP001497535">
    <property type="component" value="Unassembled WGS sequence"/>
</dbReference>
<gene>
    <name evidence="1" type="ORF">MENTE1834_LOCUS41523</name>
</gene>
<comment type="caution">
    <text evidence="1">The sequence shown here is derived from an EMBL/GenBank/DDBJ whole genome shotgun (WGS) entry which is preliminary data.</text>
</comment>
<accession>A0ACB1ATI5</accession>
<keyword evidence="2" id="KW-1185">Reference proteome</keyword>
<name>A0ACB1ATI5_MELEN</name>
<evidence type="ECO:0000313" key="2">
    <source>
        <dbReference type="Proteomes" id="UP001497535"/>
    </source>
</evidence>
<sequence>MKDRVEVKEAMGEEDGHVNQIAKGKVTGIRTQKEARREGRGGKECGKANVEKDTVGAMRN</sequence>
<proteinExistence type="predicted"/>
<organism evidence="1 2">
    <name type="scientific">Meloidogyne enterolobii</name>
    <name type="common">Root-knot nematode worm</name>
    <name type="synonym">Meloidogyne mayaguensis</name>
    <dbReference type="NCBI Taxonomy" id="390850"/>
    <lineage>
        <taxon>Eukaryota</taxon>
        <taxon>Metazoa</taxon>
        <taxon>Ecdysozoa</taxon>
        <taxon>Nematoda</taxon>
        <taxon>Chromadorea</taxon>
        <taxon>Rhabditida</taxon>
        <taxon>Tylenchina</taxon>
        <taxon>Tylenchomorpha</taxon>
        <taxon>Tylenchoidea</taxon>
        <taxon>Meloidogynidae</taxon>
        <taxon>Meloidogyninae</taxon>
        <taxon>Meloidogyne</taxon>
    </lineage>
</organism>